<feature type="domain" description="HTH hxlR-type" evidence="4">
    <location>
        <begin position="13"/>
        <end position="107"/>
    </location>
</feature>
<protein>
    <submittedName>
        <fullName evidence="5">DNA-binding HxlR family transcriptional regulator</fullName>
    </submittedName>
</protein>
<gene>
    <name evidence="5" type="ORF">J2X05_000872</name>
</gene>
<keyword evidence="2 5" id="KW-0238">DNA-binding</keyword>
<proteinExistence type="predicted"/>
<comment type="caution">
    <text evidence="5">The sequence shown here is derived from an EMBL/GenBank/DDBJ whole genome shotgun (WGS) entry which is preliminary data.</text>
</comment>
<dbReference type="InterPro" id="IPR036390">
    <property type="entry name" value="WH_DNA-bd_sf"/>
</dbReference>
<dbReference type="InterPro" id="IPR036388">
    <property type="entry name" value="WH-like_DNA-bd_sf"/>
</dbReference>
<evidence type="ECO:0000256" key="1">
    <source>
        <dbReference type="ARBA" id="ARBA00023015"/>
    </source>
</evidence>
<evidence type="ECO:0000256" key="2">
    <source>
        <dbReference type="ARBA" id="ARBA00023125"/>
    </source>
</evidence>
<evidence type="ECO:0000259" key="4">
    <source>
        <dbReference type="PROSITE" id="PS51118"/>
    </source>
</evidence>
<dbReference type="Gene3D" id="1.10.10.10">
    <property type="entry name" value="Winged helix-like DNA-binding domain superfamily/Winged helix DNA-binding domain"/>
    <property type="match status" value="1"/>
</dbReference>
<dbReference type="SUPFAM" id="SSF46785">
    <property type="entry name" value="Winged helix' DNA-binding domain"/>
    <property type="match status" value="1"/>
</dbReference>
<evidence type="ECO:0000256" key="3">
    <source>
        <dbReference type="ARBA" id="ARBA00023163"/>
    </source>
</evidence>
<keyword evidence="6" id="KW-1185">Reference proteome</keyword>
<evidence type="ECO:0000313" key="5">
    <source>
        <dbReference type="EMBL" id="MDR7088869.1"/>
    </source>
</evidence>
<organism evidence="5 6">
    <name type="scientific">Cellvibrio fibrivorans</name>
    <dbReference type="NCBI Taxonomy" id="126350"/>
    <lineage>
        <taxon>Bacteria</taxon>
        <taxon>Pseudomonadati</taxon>
        <taxon>Pseudomonadota</taxon>
        <taxon>Gammaproteobacteria</taxon>
        <taxon>Cellvibrionales</taxon>
        <taxon>Cellvibrionaceae</taxon>
        <taxon>Cellvibrio</taxon>
    </lineage>
</organism>
<dbReference type="Pfam" id="PF01638">
    <property type="entry name" value="HxlR"/>
    <property type="match status" value="1"/>
</dbReference>
<keyword evidence="3" id="KW-0804">Transcription</keyword>
<dbReference type="PANTHER" id="PTHR33204:SF37">
    <property type="entry name" value="HTH-TYPE TRANSCRIPTIONAL REGULATOR YODB"/>
    <property type="match status" value="1"/>
</dbReference>
<dbReference type="Proteomes" id="UP001253595">
    <property type="component" value="Unassembled WGS sequence"/>
</dbReference>
<accession>A0ABU1UUM1</accession>
<dbReference type="EMBL" id="JAVDVX010000001">
    <property type="protein sequence ID" value="MDR7088869.1"/>
    <property type="molecule type" value="Genomic_DNA"/>
</dbReference>
<name>A0ABU1UUM1_9GAMM</name>
<dbReference type="PROSITE" id="PS51118">
    <property type="entry name" value="HTH_HXLR"/>
    <property type="match status" value="1"/>
</dbReference>
<evidence type="ECO:0000313" key="6">
    <source>
        <dbReference type="Proteomes" id="UP001253595"/>
    </source>
</evidence>
<reference evidence="5 6" key="1">
    <citation type="submission" date="2023-07" db="EMBL/GenBank/DDBJ databases">
        <title>Sorghum-associated microbial communities from plants grown in Nebraska, USA.</title>
        <authorList>
            <person name="Schachtman D."/>
        </authorList>
    </citation>
    <scope>NUCLEOTIDE SEQUENCE [LARGE SCALE GENOMIC DNA]</scope>
    <source>
        <strain evidence="5 6">BE190</strain>
    </source>
</reference>
<dbReference type="GO" id="GO:0003677">
    <property type="term" value="F:DNA binding"/>
    <property type="evidence" value="ECO:0007669"/>
    <property type="project" value="UniProtKB-KW"/>
</dbReference>
<sequence>MDNAKNISSRSRSSYQKLEDVIGCKWSVSVLTNVGKGIHRPGELERSIEGISTKVLSERFRKLVEYGLLDKKSFNELPPRTEYYLTEKGNKVVEIILQIKALDESIN</sequence>
<keyword evidence="1" id="KW-0805">Transcription regulation</keyword>
<dbReference type="RefSeq" id="WP_310069081.1">
    <property type="nucleotide sequence ID" value="NZ_JAVDVX010000001.1"/>
</dbReference>
<dbReference type="InterPro" id="IPR002577">
    <property type="entry name" value="HTH_HxlR"/>
</dbReference>
<dbReference type="PANTHER" id="PTHR33204">
    <property type="entry name" value="TRANSCRIPTIONAL REGULATOR, MARR FAMILY"/>
    <property type="match status" value="1"/>
</dbReference>